<evidence type="ECO:0000256" key="3">
    <source>
        <dbReference type="ARBA" id="ARBA00018111"/>
    </source>
</evidence>
<dbReference type="HAMAP" id="MF_01114">
    <property type="entry name" value="RecX"/>
    <property type="match status" value="1"/>
</dbReference>
<dbReference type="STRING" id="1544413.Clow_00775"/>
<accession>A0A0Q0U3Q5</accession>
<proteinExistence type="inferred from homology"/>
<gene>
    <name evidence="5 8" type="primary">recX</name>
    <name evidence="8" type="ORF">Clow_00775</name>
</gene>
<comment type="subcellular location">
    <subcellularLocation>
        <location evidence="1 5">Cytoplasm</location>
    </subcellularLocation>
</comment>
<dbReference type="Gene3D" id="1.10.10.10">
    <property type="entry name" value="Winged helix-like DNA-binding domain superfamily/Winged helix DNA-binding domain"/>
    <property type="match status" value="2"/>
</dbReference>
<dbReference type="RefSeq" id="WP_055176549.1">
    <property type="nucleotide sequence ID" value="NZ_JAUSQY010000001.1"/>
</dbReference>
<dbReference type="Pfam" id="PF02631">
    <property type="entry name" value="RecX_HTH2"/>
    <property type="match status" value="1"/>
</dbReference>
<evidence type="ECO:0000256" key="1">
    <source>
        <dbReference type="ARBA" id="ARBA00004496"/>
    </source>
</evidence>
<sequence>MANQEETLERLRAAIANYQPQGFFDAEAEKAKAKVRERALGLLDHRARSRQELQQRLLKAEYDPALVTEVLDDLQGAGLLDDAAFAQEWVRQRSRRRGKSTRVLARELQEKGVAEQDRREALEQISHEDERATARAFAEKKARSIKAVPESYEERQKDLRRVVGVLARRGFSEGMSLALAREALDERYQVLGG</sequence>
<dbReference type="GO" id="GO:0005737">
    <property type="term" value="C:cytoplasm"/>
    <property type="evidence" value="ECO:0007669"/>
    <property type="project" value="UniProtKB-SubCell"/>
</dbReference>
<dbReference type="Pfam" id="PF21982">
    <property type="entry name" value="RecX_HTH1"/>
    <property type="match status" value="1"/>
</dbReference>
<dbReference type="GO" id="GO:0006282">
    <property type="term" value="P:regulation of DNA repair"/>
    <property type="evidence" value="ECO:0007669"/>
    <property type="project" value="UniProtKB-UniRule"/>
</dbReference>
<evidence type="ECO:0000256" key="5">
    <source>
        <dbReference type="HAMAP-Rule" id="MF_01114"/>
    </source>
</evidence>
<comment type="similarity">
    <text evidence="2 5">Belongs to the RecX family.</text>
</comment>
<name>A0A0Q0U3Q5_9CORY</name>
<organism evidence="8 9">
    <name type="scientific">Corynebacterium lowii</name>
    <dbReference type="NCBI Taxonomy" id="1544413"/>
    <lineage>
        <taxon>Bacteria</taxon>
        <taxon>Bacillati</taxon>
        <taxon>Actinomycetota</taxon>
        <taxon>Actinomycetes</taxon>
        <taxon>Mycobacteriales</taxon>
        <taxon>Corynebacteriaceae</taxon>
        <taxon>Corynebacterium</taxon>
    </lineage>
</organism>
<dbReference type="OrthoDB" id="5244465at2"/>
<dbReference type="NCBIfam" id="NF001059">
    <property type="entry name" value="PRK00117.4-3"/>
    <property type="match status" value="1"/>
</dbReference>
<evidence type="ECO:0000259" key="7">
    <source>
        <dbReference type="Pfam" id="PF21982"/>
    </source>
</evidence>
<evidence type="ECO:0000256" key="2">
    <source>
        <dbReference type="ARBA" id="ARBA00009695"/>
    </source>
</evidence>
<reference evidence="8 9" key="1">
    <citation type="submission" date="2015-10" db="EMBL/GenBank/DDBJ databases">
        <title>Corynebacteirum lowii and Corynebacterium oculi species nova, derived from human clinical disease and and emended description of Corynebacterium mastiditis.</title>
        <authorList>
            <person name="Bernard K."/>
            <person name="Pacheco A.L."/>
            <person name="Mcdougall C."/>
            <person name="Burtx T."/>
            <person name="Weibe D."/>
            <person name="Tyler S."/>
            <person name="Olson A.B."/>
            <person name="Cnockaert M."/>
            <person name="Eguchi H."/>
            <person name="Kuwahara T."/>
            <person name="Nakayama-Imaohji H."/>
            <person name="Boudewijins M."/>
            <person name="Van Hoecke F."/>
            <person name="Bernier A.-M."/>
            <person name="Vandamme P."/>
        </authorList>
    </citation>
    <scope>NUCLEOTIDE SEQUENCE [LARGE SCALE GENOMIC DNA]</scope>
    <source>
        <strain evidence="8 9">NML 130206</strain>
    </source>
</reference>
<evidence type="ECO:0000256" key="4">
    <source>
        <dbReference type="ARBA" id="ARBA00022490"/>
    </source>
</evidence>
<dbReference type="InterPro" id="IPR036388">
    <property type="entry name" value="WH-like_DNA-bd_sf"/>
</dbReference>
<dbReference type="Proteomes" id="UP000050488">
    <property type="component" value="Unassembled WGS sequence"/>
</dbReference>
<dbReference type="EMBL" id="LKEV01000002">
    <property type="protein sequence ID" value="KQB86567.1"/>
    <property type="molecule type" value="Genomic_DNA"/>
</dbReference>
<dbReference type="InterPro" id="IPR053924">
    <property type="entry name" value="RecX_HTH_2nd"/>
</dbReference>
<keyword evidence="9" id="KW-1185">Reference proteome</keyword>
<evidence type="ECO:0000313" key="8">
    <source>
        <dbReference type="EMBL" id="KQB86567.1"/>
    </source>
</evidence>
<feature type="domain" description="RecX second three-helical" evidence="6">
    <location>
        <begin position="81"/>
        <end position="122"/>
    </location>
</feature>
<dbReference type="AlphaFoldDB" id="A0A0Q0U3Q5"/>
<dbReference type="PANTHER" id="PTHR33602:SF1">
    <property type="entry name" value="REGULATORY PROTEIN RECX FAMILY PROTEIN"/>
    <property type="match status" value="1"/>
</dbReference>
<evidence type="ECO:0000313" key="9">
    <source>
        <dbReference type="Proteomes" id="UP000050488"/>
    </source>
</evidence>
<comment type="function">
    <text evidence="5">Modulates RecA activity.</text>
</comment>
<dbReference type="InterPro" id="IPR053926">
    <property type="entry name" value="RecX_HTH_1st"/>
</dbReference>
<feature type="domain" description="RecX first three-helical" evidence="7">
    <location>
        <begin position="36"/>
        <end position="74"/>
    </location>
</feature>
<keyword evidence="4 5" id="KW-0963">Cytoplasm</keyword>
<dbReference type="InterPro" id="IPR003783">
    <property type="entry name" value="Regulatory_RecX"/>
</dbReference>
<dbReference type="PATRIC" id="fig|1544413.3.peg.776"/>
<evidence type="ECO:0000259" key="6">
    <source>
        <dbReference type="Pfam" id="PF02631"/>
    </source>
</evidence>
<protein>
    <recommendedName>
        <fullName evidence="3 5">Regulatory protein RecX</fullName>
    </recommendedName>
</protein>
<comment type="caution">
    <text evidence="8">The sequence shown here is derived from an EMBL/GenBank/DDBJ whole genome shotgun (WGS) entry which is preliminary data.</text>
</comment>
<dbReference type="PANTHER" id="PTHR33602">
    <property type="entry name" value="REGULATORY PROTEIN RECX FAMILY PROTEIN"/>
    <property type="match status" value="1"/>
</dbReference>